<comment type="subcellular location">
    <subcellularLocation>
        <location evidence="1">Secreted</location>
    </subcellularLocation>
</comment>
<evidence type="ECO:0000256" key="6">
    <source>
        <dbReference type="SAM" id="SignalP"/>
    </source>
</evidence>
<comment type="caution">
    <text evidence="8">The sequence shown here is derived from an EMBL/GenBank/DDBJ whole genome shotgun (WGS) entry which is preliminary data.</text>
</comment>
<dbReference type="AlphaFoldDB" id="A0A8T0DG37"/>
<name>A0A8T0DG37_9TREM</name>
<evidence type="ECO:0000256" key="3">
    <source>
        <dbReference type="ARBA" id="ARBA00022729"/>
    </source>
</evidence>
<dbReference type="OrthoDB" id="6236343at2759"/>
<gene>
    <name evidence="8" type="ORF">P879_07335</name>
</gene>
<feature type="signal peptide" evidence="6">
    <location>
        <begin position="1"/>
        <end position="18"/>
    </location>
</feature>
<proteinExistence type="predicted"/>
<evidence type="ECO:0000256" key="2">
    <source>
        <dbReference type="ARBA" id="ARBA00022525"/>
    </source>
</evidence>
<reference evidence="8 9" key="1">
    <citation type="submission" date="2019-07" db="EMBL/GenBank/DDBJ databases">
        <title>Annotation for the trematode Paragonimus westermani.</title>
        <authorList>
            <person name="Choi Y.-J."/>
        </authorList>
    </citation>
    <scope>NUCLEOTIDE SEQUENCE [LARGE SCALE GENOMIC DNA]</scope>
    <source>
        <strain evidence="8">180907_Pwestermani</strain>
    </source>
</reference>
<feature type="chain" id="PRO_5035736788" description="UPF0506 domain-containing protein" evidence="6">
    <location>
        <begin position="19"/>
        <end position="86"/>
    </location>
</feature>
<evidence type="ECO:0000259" key="7">
    <source>
        <dbReference type="Pfam" id="PF11703"/>
    </source>
</evidence>
<evidence type="ECO:0000256" key="4">
    <source>
        <dbReference type="ARBA" id="ARBA00022854"/>
    </source>
</evidence>
<sequence>MHHSVGLVFVMMIGLAVSIGLPNKCAQLGEQCSKTVFQRCCGNYVCDLKTAFQGVCVKCYPLEHGCMTDEECCSGRCHVFQCKPRP</sequence>
<protein>
    <recommendedName>
        <fullName evidence="7">UPF0506 domain-containing protein</fullName>
    </recommendedName>
</protein>
<evidence type="ECO:0000256" key="1">
    <source>
        <dbReference type="ARBA" id="ARBA00004613"/>
    </source>
</evidence>
<evidence type="ECO:0000256" key="5">
    <source>
        <dbReference type="ARBA" id="ARBA00023157"/>
    </source>
</evidence>
<keyword evidence="2" id="KW-0964">Secreted</keyword>
<keyword evidence="9" id="KW-1185">Reference proteome</keyword>
<dbReference type="Pfam" id="PF11703">
    <property type="entry name" value="UPF0506"/>
    <property type="match status" value="1"/>
</dbReference>
<dbReference type="InterPro" id="IPR021712">
    <property type="entry name" value="UPF0506"/>
</dbReference>
<keyword evidence="3 6" id="KW-0732">Signal</keyword>
<dbReference type="GO" id="GO:0005576">
    <property type="term" value="C:extracellular region"/>
    <property type="evidence" value="ECO:0007669"/>
    <property type="project" value="UniProtKB-SubCell"/>
</dbReference>
<accession>A0A8T0DG37</accession>
<feature type="domain" description="UPF0506" evidence="7">
    <location>
        <begin position="25"/>
        <end position="82"/>
    </location>
</feature>
<evidence type="ECO:0000313" key="8">
    <source>
        <dbReference type="EMBL" id="KAF8565908.1"/>
    </source>
</evidence>
<dbReference type="EMBL" id="JTDF01005874">
    <property type="protein sequence ID" value="KAF8565908.1"/>
    <property type="molecule type" value="Genomic_DNA"/>
</dbReference>
<keyword evidence="4" id="KW-0960">Knottin</keyword>
<organism evidence="8 9">
    <name type="scientific">Paragonimus westermani</name>
    <dbReference type="NCBI Taxonomy" id="34504"/>
    <lineage>
        <taxon>Eukaryota</taxon>
        <taxon>Metazoa</taxon>
        <taxon>Spiralia</taxon>
        <taxon>Lophotrochozoa</taxon>
        <taxon>Platyhelminthes</taxon>
        <taxon>Trematoda</taxon>
        <taxon>Digenea</taxon>
        <taxon>Plagiorchiida</taxon>
        <taxon>Troglotremata</taxon>
        <taxon>Troglotrematidae</taxon>
        <taxon>Paragonimus</taxon>
    </lineage>
</organism>
<keyword evidence="5" id="KW-1015">Disulfide bond</keyword>
<dbReference type="Proteomes" id="UP000699462">
    <property type="component" value="Unassembled WGS sequence"/>
</dbReference>
<evidence type="ECO:0000313" key="9">
    <source>
        <dbReference type="Proteomes" id="UP000699462"/>
    </source>
</evidence>